<dbReference type="Proteomes" id="UP000008181">
    <property type="component" value="Chromosome 1"/>
</dbReference>
<keyword evidence="2" id="KW-1185">Reference proteome</keyword>
<dbReference type="GeneID" id="11517082"/>
<name>G2QSD9_THETT</name>
<dbReference type="RefSeq" id="XP_003648956.1">
    <property type="nucleotide sequence ID" value="XM_003648908.1"/>
</dbReference>
<dbReference type="AlphaFoldDB" id="G2QSD9"/>
<evidence type="ECO:0000313" key="1">
    <source>
        <dbReference type="EMBL" id="AEO62620.1"/>
    </source>
</evidence>
<protein>
    <submittedName>
        <fullName evidence="1">Uncharacterized protein</fullName>
    </submittedName>
</protein>
<accession>G2QSD9</accession>
<proteinExistence type="predicted"/>
<gene>
    <name evidence="1" type="ORF">THITE_2084134</name>
</gene>
<dbReference type="KEGG" id="ttt:THITE_2084134"/>
<organism evidence="1 2">
    <name type="scientific">Thermothielavioides terrestris (strain ATCC 38088 / NRRL 8126)</name>
    <name type="common">Thielavia terrestris</name>
    <dbReference type="NCBI Taxonomy" id="578455"/>
    <lineage>
        <taxon>Eukaryota</taxon>
        <taxon>Fungi</taxon>
        <taxon>Dikarya</taxon>
        <taxon>Ascomycota</taxon>
        <taxon>Pezizomycotina</taxon>
        <taxon>Sordariomycetes</taxon>
        <taxon>Sordariomycetidae</taxon>
        <taxon>Sordariales</taxon>
        <taxon>Chaetomiaceae</taxon>
        <taxon>Thermothielavioides</taxon>
        <taxon>Thermothielavioides terrestris</taxon>
    </lineage>
</organism>
<evidence type="ECO:0000313" key="2">
    <source>
        <dbReference type="Proteomes" id="UP000008181"/>
    </source>
</evidence>
<dbReference type="HOGENOM" id="CLU_2656175_0_0_1"/>
<reference evidence="1 2" key="1">
    <citation type="journal article" date="2011" name="Nat. Biotechnol.">
        <title>Comparative genomic analysis of the thermophilic biomass-degrading fungi Myceliophthora thermophila and Thielavia terrestris.</title>
        <authorList>
            <person name="Berka R.M."/>
            <person name="Grigoriev I.V."/>
            <person name="Otillar R."/>
            <person name="Salamov A."/>
            <person name="Grimwood J."/>
            <person name="Reid I."/>
            <person name="Ishmael N."/>
            <person name="John T."/>
            <person name="Darmond C."/>
            <person name="Moisan M.-C."/>
            <person name="Henrissat B."/>
            <person name="Coutinho P.M."/>
            <person name="Lombard V."/>
            <person name="Natvig D.O."/>
            <person name="Lindquist E."/>
            <person name="Schmutz J."/>
            <person name="Lucas S."/>
            <person name="Harris P."/>
            <person name="Powlowski J."/>
            <person name="Bellemare A."/>
            <person name="Taylor D."/>
            <person name="Butler G."/>
            <person name="de Vries R.P."/>
            <person name="Allijn I.E."/>
            <person name="van den Brink J."/>
            <person name="Ushinsky S."/>
            <person name="Storms R."/>
            <person name="Powell A.J."/>
            <person name="Paulsen I.T."/>
            <person name="Elbourne L.D.H."/>
            <person name="Baker S.E."/>
            <person name="Magnuson J."/>
            <person name="LaBoissiere S."/>
            <person name="Clutterbuck A.J."/>
            <person name="Martinez D."/>
            <person name="Wogulis M."/>
            <person name="de Leon A.L."/>
            <person name="Rey M.W."/>
            <person name="Tsang A."/>
        </authorList>
    </citation>
    <scope>NUCLEOTIDE SEQUENCE [LARGE SCALE GENOMIC DNA]</scope>
    <source>
        <strain evidence="2">ATCC 38088 / NRRL 8126</strain>
    </source>
</reference>
<sequence>MSTGRGRTFNPLRLLLSPSHRHFCTTHVDHLPLVIDVLDLPTPDGRAWPPMMRPSSDHPQHSASALHNMVVVVSGL</sequence>
<dbReference type="EMBL" id="CP003009">
    <property type="protein sequence ID" value="AEO62620.1"/>
    <property type="molecule type" value="Genomic_DNA"/>
</dbReference>